<protein>
    <submittedName>
        <fullName evidence="10">CSON008412 protein</fullName>
    </submittedName>
</protein>
<evidence type="ECO:0000313" key="10">
    <source>
        <dbReference type="EMBL" id="SSX02808.1"/>
    </source>
</evidence>
<keyword evidence="9" id="KW-0812">Transmembrane</keyword>
<evidence type="ECO:0000256" key="9">
    <source>
        <dbReference type="SAM" id="Phobius"/>
    </source>
</evidence>
<dbReference type="InterPro" id="IPR036770">
    <property type="entry name" value="Ankyrin_rpt-contain_sf"/>
</dbReference>
<feature type="coiled-coil region" evidence="7">
    <location>
        <begin position="966"/>
        <end position="993"/>
    </location>
</feature>
<proteinExistence type="predicted"/>
<feature type="transmembrane region" description="Helical" evidence="9">
    <location>
        <begin position="641"/>
        <end position="658"/>
    </location>
</feature>
<accession>A0A336KG96</accession>
<dbReference type="GO" id="GO:0022857">
    <property type="term" value="F:transmembrane transporter activity"/>
    <property type="evidence" value="ECO:0007669"/>
    <property type="project" value="TreeGrafter"/>
</dbReference>
<keyword evidence="3" id="KW-0040">ANK repeat</keyword>
<evidence type="ECO:0000256" key="7">
    <source>
        <dbReference type="SAM" id="Coils"/>
    </source>
</evidence>
<evidence type="ECO:0000256" key="6">
    <source>
        <dbReference type="ARBA" id="ARBA00023303"/>
    </source>
</evidence>
<feature type="transmembrane region" description="Helical" evidence="9">
    <location>
        <begin position="574"/>
        <end position="594"/>
    </location>
</feature>
<keyword evidence="6" id="KW-0407">Ion channel</keyword>
<keyword evidence="4" id="KW-0406">Ion transport</keyword>
<dbReference type="PANTHER" id="PTHR47143">
    <property type="entry name" value="TRANSIENT RECEPTOR POTENTIAL CATION CHANNEL PROTEIN PAINLESS"/>
    <property type="match status" value="1"/>
</dbReference>
<feature type="transmembrane region" description="Helical" evidence="9">
    <location>
        <begin position="707"/>
        <end position="730"/>
    </location>
</feature>
<evidence type="ECO:0000256" key="3">
    <source>
        <dbReference type="ARBA" id="ARBA00023043"/>
    </source>
</evidence>
<keyword evidence="1" id="KW-0813">Transport</keyword>
<reference evidence="10" key="1">
    <citation type="submission" date="2018-04" db="EMBL/GenBank/DDBJ databases">
        <authorList>
            <person name="Go L.Y."/>
            <person name="Mitchell J.A."/>
        </authorList>
    </citation>
    <scope>NUCLEOTIDE SEQUENCE</scope>
    <source>
        <tissue evidence="10">Whole organism</tissue>
    </source>
</reference>
<feature type="transmembrane region" description="Helical" evidence="9">
    <location>
        <begin position="521"/>
        <end position="543"/>
    </location>
</feature>
<evidence type="ECO:0000256" key="5">
    <source>
        <dbReference type="ARBA" id="ARBA00023180"/>
    </source>
</evidence>
<feature type="transmembrane region" description="Helical" evidence="9">
    <location>
        <begin position="603"/>
        <end position="621"/>
    </location>
</feature>
<sequence>MENERDQALDPLINRNGLAKNERDPPLDPSVNGNEPTENERDLALDPLVNGNAPAENERDLALDPSVNGSKPAENIELNAIIQIEQDPSNEKDDWNELARKIYLKEFSEKGKYIEELYNGIAHIPRSVLEKKDTGGMCILHRVLLTLLDIPKEKNDGTTNAYRRQLLEIVKMLLIKSDTGYSDYTYTDDSGAVQRKVISELLNKKYAKIQEKSQAVISELDVAGRLKVFYLMKQILNDEEDTFINLLEKSDVANKRYLSQFECFKDLLEASFVVGSLDTLIALLKYGLDYHPDFNTKFNKDKIPLLNIALSSRIYVKCENLQNYYECIDYILNLEYIDVNMKLTENGDTALHIVRDPVLMNKLIDRRACFNVLNKQKELPIDNPCLTFEMFQRNLDACVSDGPGAPVLEDGELWESIKFKRKNSKDNFENQMFLNLNSITRKSETKDTEAKCSSLLKFIIAIRDSEKLSQAIDHPCIATLLDIYWDSVHYLVLFNGLPMLIVSILILLLKISTNTGSCSPIYPFFVTIFCGIAFVYNLSTYILDNYVVWTKGSLWCNSDVGWKDKFQQFLEKNFLNHILFALRLFCVTSLVIWYSSNCKQNEWLAVAFISSSIQITLFISILNKSFAITLMMLYRVVKSTIFYLIPMCFIFIGFAWSFEMEVGGFGEFNSALPNATEKIEATFLQTAFQALGEFDGRNLSFKNSMGCVLIIFFILIISIALLNMLNGLAFNDVQNVKRQANYLYRIFQLWYLSSISKNKEGFCEKLYCCPFLLSDHDVLSVHKETGQSKSIINLKEKKFKRLAKIDNPLRLRLLDILQCSEKHHCLIKKNFDNISRIKFDRSVLITTHLNDDELLKSFEDKKIDLKKIESYSRQSKDQVNMKDRDEDQGHAKERVSIKFFDKTEIEKLREKFTIDGRARIGISSVDVNALIDLLKEKGIDEQNIKIVDEIIDAPTNKILCVKFGTKAEMNDMREKLKSEIKDASNELHQKFKEKLNAYSVDVLRTIETYVIINNLPLEVPDEMLKAELREYGRVGKITCGKQKKIRKVKCLDGSRSVHMKLIKDVPCAIYVMGFKADVQIERKEYFVEKEASFNLYIYCDNANIE</sequence>
<dbReference type="InterPro" id="IPR052076">
    <property type="entry name" value="TRP_cation_channel"/>
</dbReference>
<feature type="transmembrane region" description="Helical" evidence="9">
    <location>
        <begin position="488"/>
        <end position="509"/>
    </location>
</feature>
<evidence type="ECO:0000256" key="4">
    <source>
        <dbReference type="ARBA" id="ARBA00023065"/>
    </source>
</evidence>
<dbReference type="VEuPathDB" id="VectorBase:CSON008412"/>
<dbReference type="EMBL" id="UFQT01000317">
    <property type="protein sequence ID" value="SSX23176.1"/>
    <property type="molecule type" value="Genomic_DNA"/>
</dbReference>
<name>A0A336KG96_CULSO</name>
<dbReference type="PANTHER" id="PTHR47143:SF1">
    <property type="entry name" value="ION_TRANS DOMAIN-CONTAINING PROTEIN"/>
    <property type="match status" value="1"/>
</dbReference>
<dbReference type="GO" id="GO:0034220">
    <property type="term" value="P:monoatomic ion transmembrane transport"/>
    <property type="evidence" value="ECO:0007669"/>
    <property type="project" value="UniProtKB-KW"/>
</dbReference>
<dbReference type="SUPFAM" id="SSF48403">
    <property type="entry name" value="Ankyrin repeat"/>
    <property type="match status" value="1"/>
</dbReference>
<keyword evidence="7" id="KW-0175">Coiled coil</keyword>
<dbReference type="EMBL" id="UFQS01000317">
    <property type="protein sequence ID" value="SSX02808.1"/>
    <property type="molecule type" value="Genomic_DNA"/>
</dbReference>
<evidence type="ECO:0000256" key="1">
    <source>
        <dbReference type="ARBA" id="ARBA00022448"/>
    </source>
</evidence>
<reference evidence="11" key="2">
    <citation type="submission" date="2018-07" db="EMBL/GenBank/DDBJ databases">
        <authorList>
            <person name="Quirk P.G."/>
            <person name="Krulwich T.A."/>
        </authorList>
    </citation>
    <scope>NUCLEOTIDE SEQUENCE</scope>
</reference>
<keyword evidence="9" id="KW-0472">Membrane</keyword>
<keyword evidence="9" id="KW-1133">Transmembrane helix</keyword>
<evidence type="ECO:0000313" key="11">
    <source>
        <dbReference type="EMBL" id="SSX23176.1"/>
    </source>
</evidence>
<evidence type="ECO:0000256" key="8">
    <source>
        <dbReference type="SAM" id="MobiDB-lite"/>
    </source>
</evidence>
<dbReference type="GO" id="GO:1902495">
    <property type="term" value="C:transmembrane transporter complex"/>
    <property type="evidence" value="ECO:0007669"/>
    <property type="project" value="TreeGrafter"/>
</dbReference>
<evidence type="ECO:0000256" key="2">
    <source>
        <dbReference type="ARBA" id="ARBA00022737"/>
    </source>
</evidence>
<keyword evidence="5" id="KW-0325">Glycoprotein</keyword>
<dbReference type="AlphaFoldDB" id="A0A336KG96"/>
<gene>
    <name evidence="10" type="primary">CSON008412</name>
</gene>
<organism evidence="10">
    <name type="scientific">Culicoides sonorensis</name>
    <name type="common">Biting midge</name>
    <dbReference type="NCBI Taxonomy" id="179676"/>
    <lineage>
        <taxon>Eukaryota</taxon>
        <taxon>Metazoa</taxon>
        <taxon>Ecdysozoa</taxon>
        <taxon>Arthropoda</taxon>
        <taxon>Hexapoda</taxon>
        <taxon>Insecta</taxon>
        <taxon>Pterygota</taxon>
        <taxon>Neoptera</taxon>
        <taxon>Endopterygota</taxon>
        <taxon>Diptera</taxon>
        <taxon>Nematocera</taxon>
        <taxon>Chironomoidea</taxon>
        <taxon>Ceratopogonidae</taxon>
        <taxon>Ceratopogoninae</taxon>
        <taxon>Culicoides</taxon>
        <taxon>Monoculicoides</taxon>
    </lineage>
</organism>
<keyword evidence="2" id="KW-0677">Repeat</keyword>
<feature type="region of interest" description="Disordered" evidence="8">
    <location>
        <begin position="1"/>
        <end position="70"/>
    </location>
</feature>